<dbReference type="InterPro" id="IPR036457">
    <property type="entry name" value="PPM-type-like_dom_sf"/>
</dbReference>
<evidence type="ECO:0000259" key="6">
    <source>
        <dbReference type="PROSITE" id="PS51746"/>
    </source>
</evidence>
<sequence length="380" mass="42134">MFIVRVQSASSQRLVAACKFCRNESARKGVLAPWADKGQTRHLQTTIPRSSILSDPENKGQQQRGVNFDTLGSWNNRLALPILVEQSIKKGKLIPKIPLEEVGTASFIGRRKANEDRMVIKELKENLLYIGIFDGHGSSFAADYVMEYLEHHMTYWLSQTKNLRTVLHKSFIDVNNVMTRHLAHYFIGSEIFGTGTTATVCLIHDSSELVVAHVGDSRAVLCRKGGAVRLSIDHDPDDPDETERVTKHGGRIIQNSQGNSQVNGRLGMTRSIGDTELKAYGVIAQPHLKSLEIKHGYDAFLMLATDGLSFVLSDDEMVNIISSCQTPTEAATLLADQALHFGSEDNCSVIVVPFGAWGKYIAASNSLQYRFGRNLFSKRD</sequence>
<keyword evidence="3 4" id="KW-0904">Protein phosphatase</keyword>
<evidence type="ECO:0000313" key="7">
    <source>
        <dbReference type="EMBL" id="KAK7501384.1"/>
    </source>
</evidence>
<proteinExistence type="inferred from homology"/>
<dbReference type="SMART" id="SM00332">
    <property type="entry name" value="PP2Cc"/>
    <property type="match status" value="1"/>
</dbReference>
<dbReference type="AlphaFoldDB" id="A0ABD0LQU0"/>
<dbReference type="InterPro" id="IPR015655">
    <property type="entry name" value="PP2C"/>
</dbReference>
<protein>
    <recommendedName>
        <fullName evidence="6">PPM-type phosphatase domain-containing protein</fullName>
    </recommendedName>
</protein>
<evidence type="ECO:0000256" key="2">
    <source>
        <dbReference type="ARBA" id="ARBA00022801"/>
    </source>
</evidence>
<feature type="compositionally biased region" description="Polar residues" evidence="5">
    <location>
        <begin position="253"/>
        <end position="263"/>
    </location>
</feature>
<keyword evidence="8" id="KW-1185">Reference proteome</keyword>
<evidence type="ECO:0000256" key="3">
    <source>
        <dbReference type="ARBA" id="ARBA00022912"/>
    </source>
</evidence>
<keyword evidence="2 4" id="KW-0378">Hydrolase</keyword>
<keyword evidence="1" id="KW-0479">Metal-binding</keyword>
<dbReference type="Proteomes" id="UP001519460">
    <property type="component" value="Unassembled WGS sequence"/>
</dbReference>
<evidence type="ECO:0000256" key="5">
    <source>
        <dbReference type="SAM" id="MobiDB-lite"/>
    </source>
</evidence>
<gene>
    <name evidence="7" type="ORF">BaRGS_00007509</name>
</gene>
<dbReference type="SUPFAM" id="SSF81606">
    <property type="entry name" value="PP2C-like"/>
    <property type="match status" value="1"/>
</dbReference>
<dbReference type="EMBL" id="JACVVK020000032">
    <property type="protein sequence ID" value="KAK7501384.1"/>
    <property type="molecule type" value="Genomic_DNA"/>
</dbReference>
<feature type="domain" description="PPM-type phosphatase" evidence="6">
    <location>
        <begin position="101"/>
        <end position="354"/>
    </location>
</feature>
<dbReference type="CDD" id="cd00143">
    <property type="entry name" value="PP2Cc"/>
    <property type="match status" value="1"/>
</dbReference>
<comment type="caution">
    <text evidence="7">The sequence shown here is derived from an EMBL/GenBank/DDBJ whole genome shotgun (WGS) entry which is preliminary data.</text>
</comment>
<dbReference type="InterPro" id="IPR000222">
    <property type="entry name" value="PP2C_BS"/>
</dbReference>
<evidence type="ECO:0000313" key="8">
    <source>
        <dbReference type="Proteomes" id="UP001519460"/>
    </source>
</evidence>
<reference evidence="7 8" key="1">
    <citation type="journal article" date="2023" name="Sci. Data">
        <title>Genome assembly of the Korean intertidal mud-creeper Batillaria attramentaria.</title>
        <authorList>
            <person name="Patra A.K."/>
            <person name="Ho P.T."/>
            <person name="Jun S."/>
            <person name="Lee S.J."/>
            <person name="Kim Y."/>
            <person name="Won Y.J."/>
        </authorList>
    </citation>
    <scope>NUCLEOTIDE SEQUENCE [LARGE SCALE GENOMIC DNA]</scope>
    <source>
        <strain evidence="7">Wonlab-2016</strain>
    </source>
</reference>
<organism evidence="7 8">
    <name type="scientific">Batillaria attramentaria</name>
    <dbReference type="NCBI Taxonomy" id="370345"/>
    <lineage>
        <taxon>Eukaryota</taxon>
        <taxon>Metazoa</taxon>
        <taxon>Spiralia</taxon>
        <taxon>Lophotrochozoa</taxon>
        <taxon>Mollusca</taxon>
        <taxon>Gastropoda</taxon>
        <taxon>Caenogastropoda</taxon>
        <taxon>Sorbeoconcha</taxon>
        <taxon>Cerithioidea</taxon>
        <taxon>Batillariidae</taxon>
        <taxon>Batillaria</taxon>
    </lineage>
</organism>
<evidence type="ECO:0000256" key="4">
    <source>
        <dbReference type="RuleBase" id="RU003465"/>
    </source>
</evidence>
<dbReference type="InterPro" id="IPR001932">
    <property type="entry name" value="PPM-type_phosphatase-like_dom"/>
</dbReference>
<dbReference type="Gene3D" id="3.60.40.10">
    <property type="entry name" value="PPM-type phosphatase domain"/>
    <property type="match status" value="1"/>
</dbReference>
<dbReference type="GO" id="GO:0046872">
    <property type="term" value="F:metal ion binding"/>
    <property type="evidence" value="ECO:0007669"/>
    <property type="project" value="UniProtKB-KW"/>
</dbReference>
<dbReference type="PROSITE" id="PS51746">
    <property type="entry name" value="PPM_2"/>
    <property type="match status" value="1"/>
</dbReference>
<dbReference type="GO" id="GO:0004721">
    <property type="term" value="F:phosphoprotein phosphatase activity"/>
    <property type="evidence" value="ECO:0007669"/>
    <property type="project" value="UniProtKB-KW"/>
</dbReference>
<accession>A0ABD0LQU0</accession>
<evidence type="ECO:0000256" key="1">
    <source>
        <dbReference type="ARBA" id="ARBA00022723"/>
    </source>
</evidence>
<dbReference type="PROSITE" id="PS01032">
    <property type="entry name" value="PPM_1"/>
    <property type="match status" value="1"/>
</dbReference>
<feature type="region of interest" description="Disordered" evidence="5">
    <location>
        <begin position="232"/>
        <end position="265"/>
    </location>
</feature>
<comment type="similarity">
    <text evidence="4">Belongs to the PP2C family.</text>
</comment>
<dbReference type="PANTHER" id="PTHR47992">
    <property type="entry name" value="PROTEIN PHOSPHATASE"/>
    <property type="match status" value="1"/>
</dbReference>
<dbReference type="Pfam" id="PF00481">
    <property type="entry name" value="PP2C"/>
    <property type="match status" value="1"/>
</dbReference>
<name>A0ABD0LQU0_9CAEN</name>